<feature type="domain" description="Response regulatory" evidence="5">
    <location>
        <begin position="38"/>
        <end position="154"/>
    </location>
</feature>
<dbReference type="AlphaFoldDB" id="A0A512DS33"/>
<keyword evidence="1 3" id="KW-0597">Phosphoprotein</keyword>
<feature type="modified residue" description="4-aspartylphosphate" evidence="3">
    <location>
        <position position="87"/>
    </location>
</feature>
<dbReference type="RefSeq" id="WP_084720863.1">
    <property type="nucleotide sequence ID" value="NZ_BJYZ01000015.1"/>
</dbReference>
<feature type="compositionally biased region" description="Low complexity" evidence="4">
    <location>
        <begin position="16"/>
        <end position="30"/>
    </location>
</feature>
<dbReference type="Pfam" id="PF00072">
    <property type="entry name" value="Response_reg"/>
    <property type="match status" value="1"/>
</dbReference>
<dbReference type="PROSITE" id="PS50110">
    <property type="entry name" value="RESPONSE_REGULATORY"/>
    <property type="match status" value="1"/>
</dbReference>
<dbReference type="GO" id="GO:0000160">
    <property type="term" value="P:phosphorelay signal transduction system"/>
    <property type="evidence" value="ECO:0007669"/>
    <property type="project" value="UniProtKB-KW"/>
</dbReference>
<gene>
    <name evidence="6" type="ORF">SAE02_34370</name>
</gene>
<evidence type="ECO:0000313" key="7">
    <source>
        <dbReference type="Proteomes" id="UP000321523"/>
    </source>
</evidence>
<dbReference type="EMBL" id="BJYZ01000015">
    <property type="protein sequence ID" value="GEO39289.1"/>
    <property type="molecule type" value="Genomic_DNA"/>
</dbReference>
<proteinExistence type="predicted"/>
<keyword evidence="2" id="KW-0902">Two-component regulatory system</keyword>
<dbReference type="SMART" id="SM00448">
    <property type="entry name" value="REC"/>
    <property type="match status" value="1"/>
</dbReference>
<reference evidence="6 7" key="1">
    <citation type="submission" date="2019-07" db="EMBL/GenBank/DDBJ databases">
        <title>Whole genome shotgun sequence of Skermanella aerolata NBRC 106429.</title>
        <authorList>
            <person name="Hosoyama A."/>
            <person name="Uohara A."/>
            <person name="Ohji S."/>
            <person name="Ichikawa N."/>
        </authorList>
    </citation>
    <scope>NUCLEOTIDE SEQUENCE [LARGE SCALE GENOMIC DNA]</scope>
    <source>
        <strain evidence="6 7">NBRC 106429</strain>
    </source>
</reference>
<sequence length="173" mass="18393">MARQFSLVSDKGGSSGPSARSTGSRSGAGAKPPLPVRTVLIVEDNAFNLKLLDDLLQAAGYNTLKATDGEQALSMAREFTPDVILMDIGLPDMSGIDVTREIRASGDLKDIPIIAVTAYAAPEDEAAIRHAGCDDYIAKPISAPVFLRMVRRHASFRLVDGGDDGAGLDRRRP</sequence>
<evidence type="ECO:0000259" key="5">
    <source>
        <dbReference type="PROSITE" id="PS50110"/>
    </source>
</evidence>
<feature type="region of interest" description="Disordered" evidence="4">
    <location>
        <begin position="1"/>
        <end position="31"/>
    </location>
</feature>
<dbReference type="Gene3D" id="3.40.50.2300">
    <property type="match status" value="1"/>
</dbReference>
<accession>A0A512DS33</accession>
<dbReference type="PANTHER" id="PTHR45339:SF1">
    <property type="entry name" value="HYBRID SIGNAL TRANSDUCTION HISTIDINE KINASE J"/>
    <property type="match status" value="1"/>
</dbReference>
<dbReference type="SUPFAM" id="SSF52172">
    <property type="entry name" value="CheY-like"/>
    <property type="match status" value="1"/>
</dbReference>
<comment type="caution">
    <text evidence="6">The sequence shown here is derived from an EMBL/GenBank/DDBJ whole genome shotgun (WGS) entry which is preliminary data.</text>
</comment>
<dbReference type="Proteomes" id="UP000321523">
    <property type="component" value="Unassembled WGS sequence"/>
</dbReference>
<evidence type="ECO:0000256" key="1">
    <source>
        <dbReference type="ARBA" id="ARBA00022553"/>
    </source>
</evidence>
<evidence type="ECO:0000313" key="6">
    <source>
        <dbReference type="EMBL" id="GEO39289.1"/>
    </source>
</evidence>
<evidence type="ECO:0000256" key="3">
    <source>
        <dbReference type="PROSITE-ProRule" id="PRU00169"/>
    </source>
</evidence>
<dbReference type="PANTHER" id="PTHR45339">
    <property type="entry name" value="HYBRID SIGNAL TRANSDUCTION HISTIDINE KINASE J"/>
    <property type="match status" value="1"/>
</dbReference>
<evidence type="ECO:0000256" key="4">
    <source>
        <dbReference type="SAM" id="MobiDB-lite"/>
    </source>
</evidence>
<name>A0A512DS33_9PROT</name>
<evidence type="ECO:0000256" key="2">
    <source>
        <dbReference type="ARBA" id="ARBA00023012"/>
    </source>
</evidence>
<dbReference type="OrthoDB" id="7326651at2"/>
<protein>
    <recommendedName>
        <fullName evidence="5">Response regulatory domain-containing protein</fullName>
    </recommendedName>
</protein>
<dbReference type="InterPro" id="IPR001789">
    <property type="entry name" value="Sig_transdc_resp-reg_receiver"/>
</dbReference>
<dbReference type="InterPro" id="IPR011006">
    <property type="entry name" value="CheY-like_superfamily"/>
</dbReference>
<keyword evidence="7" id="KW-1185">Reference proteome</keyword>
<organism evidence="6 7">
    <name type="scientific">Skermanella aerolata</name>
    <dbReference type="NCBI Taxonomy" id="393310"/>
    <lineage>
        <taxon>Bacteria</taxon>
        <taxon>Pseudomonadati</taxon>
        <taxon>Pseudomonadota</taxon>
        <taxon>Alphaproteobacteria</taxon>
        <taxon>Rhodospirillales</taxon>
        <taxon>Azospirillaceae</taxon>
        <taxon>Skermanella</taxon>
    </lineage>
</organism>